<organism evidence="2 3">
    <name type="scientific">Acidaminococcus intestini</name>
    <dbReference type="NCBI Taxonomy" id="187327"/>
    <lineage>
        <taxon>Bacteria</taxon>
        <taxon>Bacillati</taxon>
        <taxon>Bacillota</taxon>
        <taxon>Negativicutes</taxon>
        <taxon>Acidaminococcales</taxon>
        <taxon>Acidaminococcaceae</taxon>
        <taxon>Acidaminococcus</taxon>
    </lineage>
</organism>
<feature type="domain" description="HD" evidence="1">
    <location>
        <begin position="202"/>
        <end position="377"/>
    </location>
</feature>
<dbReference type="SUPFAM" id="SSF109604">
    <property type="entry name" value="HD-domain/PDEase-like"/>
    <property type="match status" value="2"/>
</dbReference>
<dbReference type="Proteomes" id="UP000754226">
    <property type="component" value="Unassembled WGS sequence"/>
</dbReference>
<protein>
    <submittedName>
        <fullName evidence="2">HD domain-containing protein</fullName>
    </submittedName>
</protein>
<comment type="caution">
    <text evidence="2">The sequence shown here is derived from an EMBL/GenBank/DDBJ whole genome shotgun (WGS) entry which is preliminary data.</text>
</comment>
<dbReference type="Gene3D" id="1.10.3210.10">
    <property type="entry name" value="Hypothetical protein af1432"/>
    <property type="match status" value="2"/>
</dbReference>
<dbReference type="Pfam" id="PF13023">
    <property type="entry name" value="HD_3"/>
    <property type="match status" value="1"/>
</dbReference>
<name>A0A943I519_9FIRM</name>
<accession>A0A943I519</accession>
<reference evidence="2" key="1">
    <citation type="submission" date="2021-02" db="EMBL/GenBank/DDBJ databases">
        <title>Infant gut strain persistence is associated with maternal origin, phylogeny, and functional potential including surface adhesion and iron acquisition.</title>
        <authorList>
            <person name="Lou Y.C."/>
        </authorList>
    </citation>
    <scope>NUCLEOTIDE SEQUENCE</scope>
    <source>
        <strain evidence="2">L3_106_000M1_dasL3_106_000M1_concoct_15</strain>
    </source>
</reference>
<sequence>MTALESLGLPRDLIEFIFEAAHIQRWNDHIRPQGFTELDKQAHKMMIMYVLARCEEQDHGARLDWEVLVEGGIFEFLHRVELTDIKPPIYHELMREKGPLLNKWVYRELEQRIPSLKNSRFMEKMRHYFDEKDHGLEKQILRAAHYLATEWEFRIIYHMNEGIFGVEEIKSTIRDELEEHYNLAGVQKIAMEGKTRKFVDLIGKLRFQKRWSQSPRVPETSVMGHVLVVAIMGYFCARKMGACRGRVVNDFLGGLWHDLPEVLTRDIISPIKRSIEGLDDLIKEIENRQMKEILLPLLPDSWHGDIMNFTMHEFQNRIRKEGSVVLLTGDIPEAYNKDGYEPIDGAMLKGCDHLAAFMEAFLSIQCGITSSHLAGVIKALPKQYEGKIIAGIPFGKVYEQFTNTIES</sequence>
<proteinExistence type="predicted"/>
<gene>
    <name evidence="2" type="ORF">KHX13_03320</name>
</gene>
<evidence type="ECO:0000313" key="3">
    <source>
        <dbReference type="Proteomes" id="UP000754226"/>
    </source>
</evidence>
<evidence type="ECO:0000313" key="2">
    <source>
        <dbReference type="EMBL" id="MBS5519353.1"/>
    </source>
</evidence>
<dbReference type="AlphaFoldDB" id="A0A943I519"/>
<evidence type="ECO:0000259" key="1">
    <source>
        <dbReference type="Pfam" id="PF13023"/>
    </source>
</evidence>
<dbReference type="InterPro" id="IPR006674">
    <property type="entry name" value="HD_domain"/>
</dbReference>
<dbReference type="EMBL" id="JAGZCZ010000004">
    <property type="protein sequence ID" value="MBS5519353.1"/>
    <property type="molecule type" value="Genomic_DNA"/>
</dbReference>